<protein>
    <submittedName>
        <fullName evidence="3">TRAP transporter substrate-binding protein</fullName>
    </submittedName>
</protein>
<organism evidence="3 4">
    <name type="scientific">Ectorhizobium quercum</name>
    <dbReference type="NCBI Taxonomy" id="2965071"/>
    <lineage>
        <taxon>Bacteria</taxon>
        <taxon>Pseudomonadati</taxon>
        <taxon>Pseudomonadota</taxon>
        <taxon>Alphaproteobacteria</taxon>
        <taxon>Hyphomicrobiales</taxon>
        <taxon>Rhizobiaceae</taxon>
        <taxon>Ectorhizobium</taxon>
    </lineage>
</organism>
<keyword evidence="4" id="KW-1185">Reference proteome</keyword>
<dbReference type="EMBL" id="JANFPI010000004">
    <property type="protein sequence ID" value="MCX8998116.1"/>
    <property type="molecule type" value="Genomic_DNA"/>
</dbReference>
<dbReference type="AlphaFoldDB" id="A0AAE3N1D2"/>
<dbReference type="Proteomes" id="UP001208771">
    <property type="component" value="Unassembled WGS sequence"/>
</dbReference>
<evidence type="ECO:0000313" key="4">
    <source>
        <dbReference type="Proteomes" id="UP001208771"/>
    </source>
</evidence>
<dbReference type="Gene3D" id="3.40.190.170">
    <property type="entry name" value="Bacterial extracellular solute-binding protein, family 7"/>
    <property type="match status" value="1"/>
</dbReference>
<reference evidence="3" key="1">
    <citation type="submission" date="2022-07" db="EMBL/GenBank/DDBJ databases">
        <title>Ectorhizobium quercum gen.nov., sp. nov.</title>
        <authorList>
            <person name="Ma T."/>
            <person name="Li Y."/>
        </authorList>
    </citation>
    <scope>NUCLEOTIDE SEQUENCE</scope>
    <source>
        <strain evidence="3">BDR2-2</strain>
    </source>
</reference>
<dbReference type="RefSeq" id="WP_306411903.1">
    <property type="nucleotide sequence ID" value="NZ_JANFPI010000004.1"/>
</dbReference>
<dbReference type="InterPro" id="IPR018389">
    <property type="entry name" value="DctP_fam"/>
</dbReference>
<sequence>MNFMQKITAAVFGAALMASAALAAELKFANYMAPTHPYVPGAFEPLAEKIAAETGGALTVRIYSGGELGAGPTDQYSRVVDGVAELAVGLPGYTASSFPMTLLSELPGVLTEADGTATLWEHIDVLQPEYRRVKLVSLWSSAQNLLYSRAKAVRKPEDVRGLKIRVPSRNAGLIVEAWGGSPVSMPVSDIYNALQTGVIDAAMIDGTATLAFKLGEVAQYLTIGMDTTISPFFIVMNRDAYAALPAEQQAAVDKVGREVSDLGNRVQLTEAQKGIDAFAALPGKEVIRLTPEEAAAFNALSAPVVDKVVAEASAAGVDARSVVDALKAK</sequence>
<gene>
    <name evidence="3" type="ORF">NOF55_13475</name>
</gene>
<dbReference type="GO" id="GO:0055085">
    <property type="term" value="P:transmembrane transport"/>
    <property type="evidence" value="ECO:0007669"/>
    <property type="project" value="InterPro"/>
</dbReference>
<comment type="caution">
    <text evidence="3">The sequence shown here is derived from an EMBL/GenBank/DDBJ whole genome shotgun (WGS) entry which is preliminary data.</text>
</comment>
<keyword evidence="1 2" id="KW-0732">Signal</keyword>
<name>A0AAE3N1D2_9HYPH</name>
<feature type="signal peptide" evidence="2">
    <location>
        <begin position="1"/>
        <end position="23"/>
    </location>
</feature>
<evidence type="ECO:0000313" key="3">
    <source>
        <dbReference type="EMBL" id="MCX8998116.1"/>
    </source>
</evidence>
<feature type="chain" id="PRO_5042174414" evidence="2">
    <location>
        <begin position="24"/>
        <end position="329"/>
    </location>
</feature>
<dbReference type="PANTHER" id="PTHR33376">
    <property type="match status" value="1"/>
</dbReference>
<dbReference type="CDD" id="cd13665">
    <property type="entry name" value="PBP2_TRAP_Dctp3_4"/>
    <property type="match status" value="1"/>
</dbReference>
<dbReference type="Pfam" id="PF03480">
    <property type="entry name" value="DctP"/>
    <property type="match status" value="1"/>
</dbReference>
<dbReference type="InterPro" id="IPR038404">
    <property type="entry name" value="TRAP_DctP_sf"/>
</dbReference>
<evidence type="ECO:0000256" key="2">
    <source>
        <dbReference type="SAM" id="SignalP"/>
    </source>
</evidence>
<accession>A0AAE3N1D2</accession>
<proteinExistence type="predicted"/>
<evidence type="ECO:0000256" key="1">
    <source>
        <dbReference type="ARBA" id="ARBA00022729"/>
    </source>
</evidence>
<dbReference type="NCBIfam" id="NF037995">
    <property type="entry name" value="TRAP_S1"/>
    <property type="match status" value="1"/>
</dbReference>
<dbReference type="PANTHER" id="PTHR33376:SF15">
    <property type="entry name" value="BLL6794 PROTEIN"/>
    <property type="match status" value="1"/>
</dbReference>